<reference evidence="1 2" key="1">
    <citation type="submission" date="2020-08" db="EMBL/GenBank/DDBJ databases">
        <title>Genomic Encyclopedia of Type Strains, Phase IV (KMG-IV): sequencing the most valuable type-strain genomes for metagenomic binning, comparative biology and taxonomic classification.</title>
        <authorList>
            <person name="Goeker M."/>
        </authorList>
    </citation>
    <scope>NUCLEOTIDE SEQUENCE [LARGE SCALE GENOMIC DNA]</scope>
    <source>
        <strain evidence="1 2">DSM 100039</strain>
    </source>
</reference>
<gene>
    <name evidence="1" type="ORF">HNQ71_006232</name>
</gene>
<keyword evidence="2" id="KW-1185">Reference proteome</keyword>
<organism evidence="1 2">
    <name type="scientific">Mesorhizobium sangaii</name>
    <dbReference type="NCBI Taxonomy" id="505389"/>
    <lineage>
        <taxon>Bacteria</taxon>
        <taxon>Pseudomonadati</taxon>
        <taxon>Pseudomonadota</taxon>
        <taxon>Alphaproteobacteria</taxon>
        <taxon>Hyphomicrobiales</taxon>
        <taxon>Phyllobacteriaceae</taxon>
        <taxon>Mesorhizobium</taxon>
    </lineage>
</organism>
<evidence type="ECO:0000313" key="2">
    <source>
        <dbReference type="Proteomes" id="UP000556329"/>
    </source>
</evidence>
<protein>
    <submittedName>
        <fullName evidence="1">Uncharacterized protein</fullName>
    </submittedName>
</protein>
<dbReference type="Proteomes" id="UP000556329">
    <property type="component" value="Unassembled WGS sequence"/>
</dbReference>
<evidence type="ECO:0000313" key="1">
    <source>
        <dbReference type="EMBL" id="MBB6413528.1"/>
    </source>
</evidence>
<proteinExistence type="predicted"/>
<sequence>MSLLIENMRMSAFRTAAYTIDIVTDDRAGRLVDPFIDPTDKYRMIRVTGRASSTGGFAVTIPSTFRLLPFNLDQKYSDDEVAHGHGETN</sequence>
<dbReference type="AlphaFoldDB" id="A0A841PLI4"/>
<comment type="caution">
    <text evidence="1">The sequence shown here is derived from an EMBL/GenBank/DDBJ whole genome shotgun (WGS) entry which is preliminary data.</text>
</comment>
<dbReference type="RefSeq" id="WP_184877423.1">
    <property type="nucleotide sequence ID" value="NZ_JACHEF010000008.1"/>
</dbReference>
<name>A0A841PLI4_9HYPH</name>
<dbReference type="EMBL" id="JACHEF010000008">
    <property type="protein sequence ID" value="MBB6413528.1"/>
    <property type="molecule type" value="Genomic_DNA"/>
</dbReference>
<accession>A0A841PLI4</accession>